<gene>
    <name evidence="11" type="primary">Aste57867_11692</name>
    <name evidence="10" type="ORF">As57867_011649</name>
    <name evidence="11" type="ORF">ASTE57867_11692</name>
</gene>
<comment type="catalytic activity">
    <reaction evidence="8">
        <text>N-acetyl-D-glucosamine 6-phosphate + H2O = D-glucosamine 6-phosphate + acetate</text>
        <dbReference type="Rhea" id="RHEA:22936"/>
        <dbReference type="ChEBI" id="CHEBI:15377"/>
        <dbReference type="ChEBI" id="CHEBI:30089"/>
        <dbReference type="ChEBI" id="CHEBI:57513"/>
        <dbReference type="ChEBI" id="CHEBI:58725"/>
        <dbReference type="EC" id="3.5.1.25"/>
    </reaction>
</comment>
<evidence type="ECO:0000256" key="2">
    <source>
        <dbReference type="ARBA" id="ARBA00010716"/>
    </source>
</evidence>
<dbReference type="GO" id="GO:0019262">
    <property type="term" value="P:N-acetylneuraminate catabolic process"/>
    <property type="evidence" value="ECO:0007669"/>
    <property type="project" value="UniProtKB-ARBA"/>
</dbReference>
<dbReference type="GO" id="GO:0046872">
    <property type="term" value="F:metal ion binding"/>
    <property type="evidence" value="ECO:0007669"/>
    <property type="project" value="UniProtKB-KW"/>
</dbReference>
<reference evidence="10" key="2">
    <citation type="submission" date="2019-06" db="EMBL/GenBank/DDBJ databases">
        <title>Genomics analysis of Aphanomyces spp. identifies a new class of oomycete effector associated with host adaptation.</title>
        <authorList>
            <person name="Gaulin E."/>
        </authorList>
    </citation>
    <scope>NUCLEOTIDE SEQUENCE</scope>
    <source>
        <strain evidence="10">CBS 578.67</strain>
    </source>
</reference>
<dbReference type="Gene3D" id="1.25.40.20">
    <property type="entry name" value="Ankyrin repeat-containing domain"/>
    <property type="match status" value="1"/>
</dbReference>
<dbReference type="SUPFAM" id="SSF51556">
    <property type="entry name" value="Metallo-dependent hydrolases"/>
    <property type="match status" value="1"/>
</dbReference>
<dbReference type="SUPFAM" id="SSF48403">
    <property type="entry name" value="Ankyrin repeat"/>
    <property type="match status" value="1"/>
</dbReference>
<reference evidence="11 12" key="1">
    <citation type="submission" date="2019-03" db="EMBL/GenBank/DDBJ databases">
        <authorList>
            <person name="Gaulin E."/>
            <person name="Dumas B."/>
        </authorList>
    </citation>
    <scope>NUCLEOTIDE SEQUENCE [LARGE SCALE GENOMIC DNA]</scope>
    <source>
        <strain evidence="11">CBS 568.67</strain>
    </source>
</reference>
<dbReference type="FunFam" id="3.20.20.140:FF:000023">
    <property type="entry name" value="N-acetylglucosamine-6-phosphate deacetylase"/>
    <property type="match status" value="1"/>
</dbReference>
<evidence type="ECO:0000256" key="8">
    <source>
        <dbReference type="ARBA" id="ARBA00047647"/>
    </source>
</evidence>
<dbReference type="InterPro" id="IPR032466">
    <property type="entry name" value="Metal_Hydrolase"/>
</dbReference>
<feature type="domain" description="Amidohydrolase-related" evidence="9">
    <location>
        <begin position="60"/>
        <end position="398"/>
    </location>
</feature>
<evidence type="ECO:0000313" key="10">
    <source>
        <dbReference type="EMBL" id="KAF0697643.1"/>
    </source>
</evidence>
<evidence type="ECO:0000256" key="5">
    <source>
        <dbReference type="ARBA" id="ARBA00022723"/>
    </source>
</evidence>
<dbReference type="InterPro" id="IPR003764">
    <property type="entry name" value="GlcNAc_6-P_deAcase"/>
</dbReference>
<dbReference type="EMBL" id="CAADRA010005320">
    <property type="protein sequence ID" value="VFT88549.1"/>
    <property type="molecule type" value="Genomic_DNA"/>
</dbReference>
<comment type="similarity">
    <text evidence="2">Belongs to the metallo-dependent hydrolases superfamily. NagA family.</text>
</comment>
<comment type="cofactor">
    <cofactor evidence="1">
        <name>a divalent metal cation</name>
        <dbReference type="ChEBI" id="CHEBI:60240"/>
    </cofactor>
</comment>
<dbReference type="Gene3D" id="2.30.40.10">
    <property type="entry name" value="Urease, subunit C, domain 1"/>
    <property type="match status" value="1"/>
</dbReference>
<dbReference type="PANTHER" id="PTHR11113:SF14">
    <property type="entry name" value="N-ACETYLGLUCOSAMINE-6-PHOSPHATE DEACETYLASE"/>
    <property type="match status" value="1"/>
</dbReference>
<dbReference type="OrthoDB" id="10264777at2759"/>
<protein>
    <recommendedName>
        <fullName evidence="4">N-acetylglucosamine-6-phosphate deacetylase</fullName>
        <ecNumber evidence="3">3.5.1.25</ecNumber>
    </recommendedName>
</protein>
<keyword evidence="12" id="KW-1185">Reference proteome</keyword>
<accession>A0A485KVL6</accession>
<evidence type="ECO:0000313" key="12">
    <source>
        <dbReference type="Proteomes" id="UP000332933"/>
    </source>
</evidence>
<dbReference type="Pfam" id="PF01979">
    <property type="entry name" value="Amidohydro_1"/>
    <property type="match status" value="1"/>
</dbReference>
<dbReference type="EC" id="3.5.1.25" evidence="3"/>
<dbReference type="GO" id="GO:0006046">
    <property type="term" value="P:N-acetylglucosamine catabolic process"/>
    <property type="evidence" value="ECO:0007669"/>
    <property type="project" value="TreeGrafter"/>
</dbReference>
<organism evidence="11 12">
    <name type="scientific">Aphanomyces stellatus</name>
    <dbReference type="NCBI Taxonomy" id="120398"/>
    <lineage>
        <taxon>Eukaryota</taxon>
        <taxon>Sar</taxon>
        <taxon>Stramenopiles</taxon>
        <taxon>Oomycota</taxon>
        <taxon>Saprolegniomycetes</taxon>
        <taxon>Saprolegniales</taxon>
        <taxon>Verrucalvaceae</taxon>
        <taxon>Aphanomyces</taxon>
    </lineage>
</organism>
<name>A0A485KVL6_9STRA</name>
<dbReference type="Proteomes" id="UP000332933">
    <property type="component" value="Unassembled WGS sequence"/>
</dbReference>
<dbReference type="AlphaFoldDB" id="A0A485KVL6"/>
<proteinExistence type="inferred from homology"/>
<dbReference type="CDD" id="cd00854">
    <property type="entry name" value="NagA"/>
    <property type="match status" value="1"/>
</dbReference>
<dbReference type="NCBIfam" id="TIGR00221">
    <property type="entry name" value="nagA"/>
    <property type="match status" value="1"/>
</dbReference>
<keyword evidence="5" id="KW-0479">Metal-binding</keyword>
<dbReference type="Gene3D" id="3.20.20.140">
    <property type="entry name" value="Metal-dependent hydrolases"/>
    <property type="match status" value="1"/>
</dbReference>
<dbReference type="EMBL" id="VJMH01005299">
    <property type="protein sequence ID" value="KAF0697643.1"/>
    <property type="molecule type" value="Genomic_DNA"/>
</dbReference>
<dbReference type="InterPro" id="IPR002110">
    <property type="entry name" value="Ankyrin_rpt"/>
</dbReference>
<dbReference type="GO" id="GO:0106279">
    <property type="term" value="P:negative regulation of UDP-N-acetylglucosamine biosynthetic process"/>
    <property type="evidence" value="ECO:0007669"/>
    <property type="project" value="UniProtKB-ARBA"/>
</dbReference>
<dbReference type="Pfam" id="PF12796">
    <property type="entry name" value="Ank_2"/>
    <property type="match status" value="1"/>
</dbReference>
<sequence length="548" mass="58891">MNNDVTLKVENVRVLRGGKLTKTFLWVENGKIADPQARFWRSHSKAEYGPLKQIDGKGLILAPGFVDIQMNGAYGHDFTDVKCTAEDVLEVRQKLLATGVTSFCPTVISSAASTYAQVLSKFKRTSDGHIVKGANMVGLHLEGPFINKRRKGAHKEEVLLDPIDGIESLEAVYGPLSHDRVALVTLAPELKGANLAISQLVERGIVASAGHSSANIQEAIAGVEAGVTMLTHLFNAMASFHHRDPGLVGLLGATEAPRPYYGLILDGIHSHATSCRIAQASHPDGLILVTDCMAGMGLPDGASYELADLKVDVKGGRAYLHNTDTIAGSVIQMDACVRTLVQYTDCSIEYALDAATKVPAQALGLATKGTLDFGADADFVLLTDDLQVVQTYIAGVLVYHRSDAPPPSPPCHVSPSFTLTTYDLDDARGLDRAAGVGDLDLVRQLHAHEAMRATTDAMDDAAAHGFLDVVQFLHERRAEGCTTKAMDLAAAHGHADVVKFLHEYRAEGCTEYAWTAAAANGHDDVVRYLDAHKHTLCVDEVRTTTDRN</sequence>
<dbReference type="InterPro" id="IPR036770">
    <property type="entry name" value="Ankyrin_rpt-contain_sf"/>
</dbReference>
<keyword evidence="7" id="KW-0119">Carbohydrate metabolism</keyword>
<evidence type="ECO:0000256" key="7">
    <source>
        <dbReference type="ARBA" id="ARBA00023277"/>
    </source>
</evidence>
<evidence type="ECO:0000256" key="1">
    <source>
        <dbReference type="ARBA" id="ARBA00001968"/>
    </source>
</evidence>
<evidence type="ECO:0000256" key="6">
    <source>
        <dbReference type="ARBA" id="ARBA00022801"/>
    </source>
</evidence>
<dbReference type="PANTHER" id="PTHR11113">
    <property type="entry name" value="N-ACETYLGLUCOSAMINE-6-PHOSPHATE DEACETYLASE"/>
    <property type="match status" value="1"/>
</dbReference>
<evidence type="ECO:0000256" key="3">
    <source>
        <dbReference type="ARBA" id="ARBA00011899"/>
    </source>
</evidence>
<evidence type="ECO:0000256" key="4">
    <source>
        <dbReference type="ARBA" id="ARBA00018029"/>
    </source>
</evidence>
<dbReference type="GO" id="GO:0008448">
    <property type="term" value="F:N-acetylglucosamine-6-phosphate deacetylase activity"/>
    <property type="evidence" value="ECO:0007669"/>
    <property type="project" value="UniProtKB-EC"/>
</dbReference>
<dbReference type="SUPFAM" id="SSF51338">
    <property type="entry name" value="Composite domain of metallo-dependent hydrolases"/>
    <property type="match status" value="1"/>
</dbReference>
<evidence type="ECO:0000313" key="11">
    <source>
        <dbReference type="EMBL" id="VFT88549.1"/>
    </source>
</evidence>
<dbReference type="InterPro" id="IPR011059">
    <property type="entry name" value="Metal-dep_hydrolase_composite"/>
</dbReference>
<keyword evidence="6" id="KW-0378">Hydrolase</keyword>
<dbReference type="InterPro" id="IPR006680">
    <property type="entry name" value="Amidohydro-rel"/>
</dbReference>
<evidence type="ECO:0000259" key="9">
    <source>
        <dbReference type="Pfam" id="PF01979"/>
    </source>
</evidence>